<reference evidence="1 2" key="1">
    <citation type="submission" date="2020-01" db="EMBL/GenBank/DDBJ databases">
        <title>Genome sequence of Arachis hypogaea, cultivar Shitouqi.</title>
        <authorList>
            <person name="Zhuang W."/>
            <person name="Chen H."/>
            <person name="Varshney R."/>
            <person name="Wang D."/>
            <person name="Ming R."/>
        </authorList>
    </citation>
    <scope>NUCLEOTIDE SEQUENCE [LARGE SCALE GENOMIC DNA]</scope>
    <source>
        <tissue evidence="1">Young leaf</tissue>
    </source>
</reference>
<evidence type="ECO:0000313" key="1">
    <source>
        <dbReference type="EMBL" id="QHN76986.1"/>
    </source>
</evidence>
<dbReference type="AlphaFoldDB" id="A0A6B9V5V4"/>
<organism evidence="1 2">
    <name type="scientific">Arachis hypogaea</name>
    <name type="common">Peanut</name>
    <dbReference type="NCBI Taxonomy" id="3818"/>
    <lineage>
        <taxon>Eukaryota</taxon>
        <taxon>Viridiplantae</taxon>
        <taxon>Streptophyta</taxon>
        <taxon>Embryophyta</taxon>
        <taxon>Tracheophyta</taxon>
        <taxon>Spermatophyta</taxon>
        <taxon>Magnoliopsida</taxon>
        <taxon>eudicotyledons</taxon>
        <taxon>Gunneridae</taxon>
        <taxon>Pentapetalae</taxon>
        <taxon>rosids</taxon>
        <taxon>fabids</taxon>
        <taxon>Fabales</taxon>
        <taxon>Fabaceae</taxon>
        <taxon>Papilionoideae</taxon>
        <taxon>50 kb inversion clade</taxon>
        <taxon>dalbergioids sensu lato</taxon>
        <taxon>Dalbergieae</taxon>
        <taxon>Pterocarpus clade</taxon>
        <taxon>Arachis</taxon>
    </lineage>
</organism>
<dbReference type="Proteomes" id="UP000464620">
    <property type="component" value="Chromosome B09"/>
</dbReference>
<name>A0A6B9V5V4_ARAHY</name>
<proteinExistence type="predicted"/>
<sequence length="52" mass="6028">MRGRLVGPPETNPVFWTRDYQLVLRFIFFRSTNSIVSTQVGDKFSINRGLLP</sequence>
<accession>A0A6B9V5V4</accession>
<dbReference type="EMBL" id="CP031001">
    <property type="protein sequence ID" value="QHN76986.1"/>
    <property type="molecule type" value="Genomic_DNA"/>
</dbReference>
<protein>
    <submittedName>
        <fullName evidence="1">Uncharacterized protein</fullName>
    </submittedName>
</protein>
<evidence type="ECO:0000313" key="2">
    <source>
        <dbReference type="Proteomes" id="UP000464620"/>
    </source>
</evidence>
<gene>
    <name evidence="1" type="ORF">DS421_19g648710</name>
</gene>